<organism evidence="2 3">
    <name type="scientific">Phaeobacter italicus</name>
    <dbReference type="NCBI Taxonomy" id="481446"/>
    <lineage>
        <taxon>Bacteria</taxon>
        <taxon>Pseudomonadati</taxon>
        <taxon>Pseudomonadota</taxon>
        <taxon>Alphaproteobacteria</taxon>
        <taxon>Rhodobacterales</taxon>
        <taxon>Roseobacteraceae</taxon>
        <taxon>Phaeobacter</taxon>
    </lineage>
</organism>
<evidence type="ECO:0000313" key="2">
    <source>
        <dbReference type="EMBL" id="CRL12336.1"/>
    </source>
</evidence>
<dbReference type="STRING" id="481446.NIT7645_01924"/>
<sequence>MGEAAQNLIFFAVTAVITVCAPAIMLFASATPQVGEVALIIAPPWGDSAAQIAKRSNVAEVTPERAPFGALVMLETPQSADQLFRQGAWLVMDGRKVLELCSK</sequence>
<keyword evidence="1" id="KW-0472">Membrane</keyword>
<proteinExistence type="predicted"/>
<protein>
    <submittedName>
        <fullName evidence="2">Uncharacterized protein</fullName>
    </submittedName>
</protein>
<keyword evidence="3" id="KW-1185">Reference proteome</keyword>
<keyword evidence="1" id="KW-0812">Transmembrane</keyword>
<gene>
    <name evidence="2" type="ORF">NIT7321_03210</name>
</gene>
<feature type="transmembrane region" description="Helical" evidence="1">
    <location>
        <begin position="7"/>
        <end position="28"/>
    </location>
</feature>
<reference evidence="3" key="1">
    <citation type="submission" date="2015-05" db="EMBL/GenBank/DDBJ databases">
        <authorList>
            <person name="Rodrigo-Torres Lidia"/>
            <person name="Arahal R.David."/>
        </authorList>
    </citation>
    <scope>NUCLEOTIDE SEQUENCE [LARGE SCALE GENOMIC DNA]</scope>
    <source>
        <strain evidence="3">CECT 7321</strain>
    </source>
</reference>
<accession>A0A0H5D5G0</accession>
<evidence type="ECO:0000256" key="1">
    <source>
        <dbReference type="SAM" id="Phobius"/>
    </source>
</evidence>
<name>A0A0H5D5G0_9RHOB</name>
<dbReference type="RefSeq" id="WP_050674072.1">
    <property type="nucleotide sequence ID" value="NZ_BSKQ01000001.1"/>
</dbReference>
<dbReference type="EMBL" id="CVRL01000039">
    <property type="protein sequence ID" value="CRL12336.1"/>
    <property type="molecule type" value="Genomic_DNA"/>
</dbReference>
<dbReference type="Proteomes" id="UP000043764">
    <property type="component" value="Unassembled WGS sequence"/>
</dbReference>
<dbReference type="AlphaFoldDB" id="A0A0H5D5G0"/>
<evidence type="ECO:0000313" key="3">
    <source>
        <dbReference type="Proteomes" id="UP000043764"/>
    </source>
</evidence>
<keyword evidence="1" id="KW-1133">Transmembrane helix</keyword>